<dbReference type="AlphaFoldDB" id="A0A6S7KN63"/>
<evidence type="ECO:0000313" key="3">
    <source>
        <dbReference type="Proteomes" id="UP001152795"/>
    </source>
</evidence>
<dbReference type="PANTHER" id="PTHR31751:SF7">
    <property type="entry name" value="THAP-TYPE DOMAIN-CONTAINING PROTEIN"/>
    <property type="match status" value="1"/>
</dbReference>
<protein>
    <submittedName>
        <fullName evidence="2">Uncharacterized protein</fullName>
    </submittedName>
</protein>
<feature type="region of interest" description="Disordered" evidence="1">
    <location>
        <begin position="279"/>
        <end position="306"/>
    </location>
</feature>
<feature type="compositionally biased region" description="Basic and acidic residues" evidence="1">
    <location>
        <begin position="290"/>
        <end position="300"/>
    </location>
</feature>
<feature type="compositionally biased region" description="Polar residues" evidence="1">
    <location>
        <begin position="1"/>
        <end position="16"/>
    </location>
</feature>
<feature type="region of interest" description="Disordered" evidence="1">
    <location>
        <begin position="224"/>
        <end position="247"/>
    </location>
</feature>
<organism evidence="2 3">
    <name type="scientific">Paramuricea clavata</name>
    <name type="common">Red gorgonian</name>
    <name type="synonym">Violescent sea-whip</name>
    <dbReference type="NCBI Taxonomy" id="317549"/>
    <lineage>
        <taxon>Eukaryota</taxon>
        <taxon>Metazoa</taxon>
        <taxon>Cnidaria</taxon>
        <taxon>Anthozoa</taxon>
        <taxon>Octocorallia</taxon>
        <taxon>Malacalcyonacea</taxon>
        <taxon>Plexauridae</taxon>
        <taxon>Paramuricea</taxon>
    </lineage>
</organism>
<comment type="caution">
    <text evidence="2">The sequence shown here is derived from an EMBL/GenBank/DDBJ whole genome shotgun (WGS) entry which is preliminary data.</text>
</comment>
<feature type="compositionally biased region" description="Polar residues" evidence="1">
    <location>
        <begin position="234"/>
        <end position="245"/>
    </location>
</feature>
<evidence type="ECO:0000313" key="2">
    <source>
        <dbReference type="EMBL" id="CAB4029563.1"/>
    </source>
</evidence>
<gene>
    <name evidence="2" type="ORF">PACLA_8A018768</name>
</gene>
<dbReference type="Proteomes" id="UP001152795">
    <property type="component" value="Unassembled WGS sequence"/>
</dbReference>
<name>A0A6S7KN63_PARCT</name>
<reference evidence="2" key="1">
    <citation type="submission" date="2020-04" db="EMBL/GenBank/DDBJ databases">
        <authorList>
            <person name="Alioto T."/>
            <person name="Alioto T."/>
            <person name="Gomez Garrido J."/>
        </authorList>
    </citation>
    <scope>NUCLEOTIDE SEQUENCE</scope>
    <source>
        <strain evidence="2">A484AB</strain>
    </source>
</reference>
<dbReference type="PANTHER" id="PTHR31751">
    <property type="entry name" value="SI:CH211-108C17.2-RELATED-RELATED"/>
    <property type="match status" value="1"/>
</dbReference>
<accession>A0A6S7KN63</accession>
<dbReference type="OrthoDB" id="10064735at2759"/>
<feature type="region of interest" description="Disordered" evidence="1">
    <location>
        <begin position="1"/>
        <end position="24"/>
    </location>
</feature>
<feature type="region of interest" description="Disordered" evidence="1">
    <location>
        <begin position="182"/>
        <end position="204"/>
    </location>
</feature>
<sequence>MSETEQTKQSCPSKSSKVAKETRRKPYYARRDATKIYLFEHFERWRTLLKELGLKTDKELAVTLLDNFCITRKEVNEVCTQTVNNLYEDMNMEILEQHLLTNIQISSPCPEATSAPLMTSTPLSIKRSSQSTESILTRSDSEQLPLKRRCLAYETECNPILPESSQNSPAVDACQEKETLIASEKEDETLTATEKDETQTATEMPSKDSFGLFVFFSRSKYPPAVDTSQERETLTATEMPSNDSFNIPPPLSDVLQMNVDDLEKTSLVDDVFNTIIGGYDLDPDDEDSKEPEMDSGKESSKTNVDPQSAVQDDKCITYCDRLLELLYQIHGLKCKVSSCGKRLDYRKTFSGTCFIVSWRCSSGHFGGRWSSQPKCEGLRAGNLLLASAIALSGNSFTKVGFLFRIMNLKYFSQSLFNQYQNLYVAPAVDKYWKSMKSSLWDEREGQDILLSSDGRNDSPGHCAQYCTYSFADMEAQSILNMNIVDVREVEGRKSPNMERIGFERGLDEILTSKMVIKEVVTDGHLEIGALMKNSPKYQAIKHQRDIWHGAKIISKKVTNAAREKGNEDLSLWSGAVRNHFWYSSRTSAGNVDDLKDVWIGLLHHVVNEHSWILDEGKAQGKCAHAPLTEERDKPWLKKNSSAHNALTKIMMDKRFLNTLPYYTNFRHTGFLESFHNNLLMYCPKRHSYSFVGYKLRNQLAAIDFNMHRNREIATTADGTPRYRAQYSKKTKRWRPVALLKPKAYSYIPDLLVQIFQTRRSVPGRVDQRIVRSAEDPRNIAANIAIIPRPTVQQLLSEHKSRFTTE</sequence>
<proteinExistence type="predicted"/>
<evidence type="ECO:0000256" key="1">
    <source>
        <dbReference type="SAM" id="MobiDB-lite"/>
    </source>
</evidence>
<keyword evidence="3" id="KW-1185">Reference proteome</keyword>
<dbReference type="EMBL" id="CACRXK020016250">
    <property type="protein sequence ID" value="CAB4029563.1"/>
    <property type="molecule type" value="Genomic_DNA"/>
</dbReference>